<organism evidence="1">
    <name type="scientific">marine sediment metagenome</name>
    <dbReference type="NCBI Taxonomy" id="412755"/>
    <lineage>
        <taxon>unclassified sequences</taxon>
        <taxon>metagenomes</taxon>
        <taxon>ecological metagenomes</taxon>
    </lineage>
</organism>
<proteinExistence type="predicted"/>
<protein>
    <submittedName>
        <fullName evidence="1">Uncharacterized protein</fullName>
    </submittedName>
</protein>
<name>A0A0F9CK47_9ZZZZ</name>
<gene>
    <name evidence="1" type="ORF">LCGC14_2312930</name>
</gene>
<dbReference type="EMBL" id="LAZR01032866">
    <property type="protein sequence ID" value="KKL49698.1"/>
    <property type="molecule type" value="Genomic_DNA"/>
</dbReference>
<dbReference type="AlphaFoldDB" id="A0A0F9CK47"/>
<reference evidence="1" key="1">
    <citation type="journal article" date="2015" name="Nature">
        <title>Complex archaea that bridge the gap between prokaryotes and eukaryotes.</title>
        <authorList>
            <person name="Spang A."/>
            <person name="Saw J.H."/>
            <person name="Jorgensen S.L."/>
            <person name="Zaremba-Niedzwiedzka K."/>
            <person name="Martijn J."/>
            <person name="Lind A.E."/>
            <person name="van Eijk R."/>
            <person name="Schleper C."/>
            <person name="Guy L."/>
            <person name="Ettema T.J."/>
        </authorList>
    </citation>
    <scope>NUCLEOTIDE SEQUENCE</scope>
</reference>
<comment type="caution">
    <text evidence="1">The sequence shown here is derived from an EMBL/GenBank/DDBJ whole genome shotgun (WGS) entry which is preliminary data.</text>
</comment>
<sequence>MKNLLSIGVEKSTVLAARQTIMAILNSKAEEATKREALRTLTKITAVNNTTISGCNFSVIPVPVKGVPK</sequence>
<accession>A0A0F9CK47</accession>
<evidence type="ECO:0000313" key="1">
    <source>
        <dbReference type="EMBL" id="KKL49698.1"/>
    </source>
</evidence>